<reference evidence="2" key="1">
    <citation type="submission" date="2023-05" db="EMBL/GenBank/DDBJ databases">
        <title>Whole genome sequence of Commensalibacter sp.</title>
        <authorList>
            <person name="Charoenyingcharoen P."/>
            <person name="Yukphan P."/>
        </authorList>
    </citation>
    <scope>NUCLEOTIDE SEQUENCE</scope>
    <source>
        <strain evidence="2">TBRC 16381</strain>
    </source>
</reference>
<dbReference type="EMBL" id="JASBAO010000003">
    <property type="protein sequence ID" value="MDI2091882.1"/>
    <property type="molecule type" value="Genomic_DNA"/>
</dbReference>
<protein>
    <submittedName>
        <fullName evidence="2">Relaxase/mobilization nuclease domain-containing protein</fullName>
    </submittedName>
</protein>
<comment type="caution">
    <text evidence="2">The sequence shown here is derived from an EMBL/GenBank/DDBJ whole genome shotgun (WGS) entry which is preliminary data.</text>
</comment>
<proteinExistence type="predicted"/>
<feature type="region of interest" description="Disordered" evidence="1">
    <location>
        <begin position="145"/>
        <end position="164"/>
    </location>
</feature>
<name>A0ABT6Q423_9PROT</name>
<organism evidence="2 3">
    <name type="scientific">Commensalibacter oyaizuii</name>
    <dbReference type="NCBI Taxonomy" id="3043873"/>
    <lineage>
        <taxon>Bacteria</taxon>
        <taxon>Pseudomonadati</taxon>
        <taxon>Pseudomonadota</taxon>
        <taxon>Alphaproteobacteria</taxon>
        <taxon>Acetobacterales</taxon>
        <taxon>Acetobacteraceae</taxon>
    </lineage>
</organism>
<feature type="compositionally biased region" description="Polar residues" evidence="1">
    <location>
        <begin position="399"/>
        <end position="413"/>
    </location>
</feature>
<sequence>MLVKFFKNKGGGSPNASMAYLLKKQPEHIRILQGNPRFSRLIANDLSFKNKYTVGCLSFEEDTISEAQKWEIMDHFEDTLFAGLNREQYNICWIEHTDKGRLELNFFIPNVELTTQKALTPYFDRADRPLVDSFQRLINQRYDLSDPDDPQKRQMTISGKNLPKSSKDAVEAINGLLEGEVKSGHIRNRKELIQYLKTVGFEIAREGENYISIKNEKGRNLRLKGAIYERTFEVGAKSQTNSRKEERDVFGRLRQDHAGVEADFERAIKAKKASNLKKYRSSMGRIISESRADQSSNARDTSLIGELQTGDINKPASSQASDARAESNLQGHAERTRRDVQSGFEERTECNRHDDRTLENTILGNGSDIGIYDTSGNRIDVYNLEDNGGYFNGARHSKSSISENRTNEQYSTQDMRKQADLRKNRYEEPEQNIRRWVYDFRNDREVERARLLDEKLNLLREFLDHIRKCYQEVMELLKKQEAHVQEVKIEEEDDNDYEWDNSFSP</sequence>
<feature type="region of interest" description="Disordered" evidence="1">
    <location>
        <begin position="287"/>
        <end position="352"/>
    </location>
</feature>
<keyword evidence="3" id="KW-1185">Reference proteome</keyword>
<evidence type="ECO:0000313" key="3">
    <source>
        <dbReference type="Proteomes" id="UP001431634"/>
    </source>
</evidence>
<evidence type="ECO:0000313" key="2">
    <source>
        <dbReference type="EMBL" id="MDI2091882.1"/>
    </source>
</evidence>
<gene>
    <name evidence="2" type="ORF">QJV27_10965</name>
</gene>
<dbReference type="Proteomes" id="UP001431634">
    <property type="component" value="Unassembled WGS sequence"/>
</dbReference>
<accession>A0ABT6Q423</accession>
<dbReference type="RefSeq" id="WP_281449049.1">
    <property type="nucleotide sequence ID" value="NZ_JASBAO010000003.1"/>
</dbReference>
<feature type="region of interest" description="Disordered" evidence="1">
    <location>
        <begin position="393"/>
        <end position="416"/>
    </location>
</feature>
<feature type="compositionally biased region" description="Basic and acidic residues" evidence="1">
    <location>
        <begin position="332"/>
        <end position="352"/>
    </location>
</feature>
<evidence type="ECO:0000256" key="1">
    <source>
        <dbReference type="SAM" id="MobiDB-lite"/>
    </source>
</evidence>